<proteinExistence type="predicted"/>
<feature type="non-terminal residue" evidence="1">
    <location>
        <position position="1"/>
    </location>
</feature>
<dbReference type="EMBL" id="BART01017095">
    <property type="protein sequence ID" value="GAG75000.1"/>
    <property type="molecule type" value="Genomic_DNA"/>
</dbReference>
<gene>
    <name evidence="1" type="ORF">S01H4_32648</name>
</gene>
<evidence type="ECO:0000313" key="1">
    <source>
        <dbReference type="EMBL" id="GAG75000.1"/>
    </source>
</evidence>
<name>X0ZYT5_9ZZZZ</name>
<protein>
    <submittedName>
        <fullName evidence="1">Uncharacterized protein</fullName>
    </submittedName>
</protein>
<accession>X0ZYT5</accession>
<comment type="caution">
    <text evidence="1">The sequence shown here is derived from an EMBL/GenBank/DDBJ whole genome shotgun (WGS) entry which is preliminary data.</text>
</comment>
<organism evidence="1">
    <name type="scientific">marine sediment metagenome</name>
    <dbReference type="NCBI Taxonomy" id="412755"/>
    <lineage>
        <taxon>unclassified sequences</taxon>
        <taxon>metagenomes</taxon>
        <taxon>ecological metagenomes</taxon>
    </lineage>
</organism>
<sequence length="64" mass="7526">ATVLDLRTGLPDEQIFSFYHTDLLKKDDYAQEFVDSFGEDSFDRDMDFLSFNQTILEHNEGKPY</sequence>
<dbReference type="AlphaFoldDB" id="X0ZYT5"/>
<reference evidence="1" key="1">
    <citation type="journal article" date="2014" name="Front. Microbiol.">
        <title>High frequency of phylogenetically diverse reductive dehalogenase-homologous genes in deep subseafloor sedimentary metagenomes.</title>
        <authorList>
            <person name="Kawai M."/>
            <person name="Futagami T."/>
            <person name="Toyoda A."/>
            <person name="Takaki Y."/>
            <person name="Nishi S."/>
            <person name="Hori S."/>
            <person name="Arai W."/>
            <person name="Tsubouchi T."/>
            <person name="Morono Y."/>
            <person name="Uchiyama I."/>
            <person name="Ito T."/>
            <person name="Fujiyama A."/>
            <person name="Inagaki F."/>
            <person name="Takami H."/>
        </authorList>
    </citation>
    <scope>NUCLEOTIDE SEQUENCE</scope>
    <source>
        <strain evidence="1">Expedition CK06-06</strain>
    </source>
</reference>